<evidence type="ECO:0000256" key="1">
    <source>
        <dbReference type="ARBA" id="ARBA00004651"/>
    </source>
</evidence>
<keyword evidence="4 8" id="KW-0812">Transmembrane</keyword>
<evidence type="ECO:0000256" key="2">
    <source>
        <dbReference type="ARBA" id="ARBA00005327"/>
    </source>
</evidence>
<keyword evidence="5 8" id="KW-1133">Transmembrane helix</keyword>
<keyword evidence="10" id="KW-1185">Reference proteome</keyword>
<proteinExistence type="inferred from homology"/>
<comment type="similarity">
    <text evidence="2">Belongs to the insect chemoreceptor superfamily. Gustatory receptor (GR) family. Gr5a subfamily.</text>
</comment>
<evidence type="ECO:0000313" key="10">
    <source>
        <dbReference type="Proteomes" id="UP001054837"/>
    </source>
</evidence>
<keyword evidence="3" id="KW-1003">Cell membrane</keyword>
<feature type="transmembrane region" description="Helical" evidence="8">
    <location>
        <begin position="33"/>
        <end position="53"/>
    </location>
</feature>
<gene>
    <name evidence="9" type="primary">AVEN_260046_1</name>
    <name evidence="9" type="ORF">CDAR_563801</name>
</gene>
<dbReference type="AlphaFoldDB" id="A0AAV4UYK9"/>
<keyword evidence="7" id="KW-0675">Receptor</keyword>
<organism evidence="9 10">
    <name type="scientific">Caerostris darwini</name>
    <dbReference type="NCBI Taxonomy" id="1538125"/>
    <lineage>
        <taxon>Eukaryota</taxon>
        <taxon>Metazoa</taxon>
        <taxon>Ecdysozoa</taxon>
        <taxon>Arthropoda</taxon>
        <taxon>Chelicerata</taxon>
        <taxon>Arachnida</taxon>
        <taxon>Araneae</taxon>
        <taxon>Araneomorphae</taxon>
        <taxon>Entelegynae</taxon>
        <taxon>Araneoidea</taxon>
        <taxon>Araneidae</taxon>
        <taxon>Caerostris</taxon>
    </lineage>
</organism>
<sequence>MSTNSKALHCGFLKHHVTQNEEITDVLKSLENALSFPIFFSQFADFADIFYGFVVLDISKLSSFVENVSFSTLYFSMTSSLSFLCVCLAASAVHEASKYSKETHKKMVKLFLTSRQGREDLILLFDLQNNPAFVLTAWSFFNFTRSLILSAMGCILTYSLLIVQVMK</sequence>
<protein>
    <submittedName>
        <fullName evidence="9">Uncharacterized protein</fullName>
    </submittedName>
</protein>
<evidence type="ECO:0000256" key="6">
    <source>
        <dbReference type="ARBA" id="ARBA00023136"/>
    </source>
</evidence>
<feature type="transmembrane region" description="Helical" evidence="8">
    <location>
        <begin position="147"/>
        <end position="166"/>
    </location>
</feature>
<evidence type="ECO:0000256" key="8">
    <source>
        <dbReference type="SAM" id="Phobius"/>
    </source>
</evidence>
<dbReference type="GO" id="GO:0008527">
    <property type="term" value="F:taste receptor activity"/>
    <property type="evidence" value="ECO:0007669"/>
    <property type="project" value="InterPro"/>
</dbReference>
<dbReference type="InterPro" id="IPR009318">
    <property type="entry name" value="Gustatory_rcpt"/>
</dbReference>
<accession>A0AAV4UYK9</accession>
<dbReference type="GO" id="GO:0050916">
    <property type="term" value="P:sensory perception of sweet taste"/>
    <property type="evidence" value="ECO:0007669"/>
    <property type="project" value="UniProtKB-ARBA"/>
</dbReference>
<evidence type="ECO:0000256" key="3">
    <source>
        <dbReference type="ARBA" id="ARBA00022475"/>
    </source>
</evidence>
<dbReference type="PANTHER" id="PTHR21421">
    <property type="entry name" value="GUSTATORY RECEPTOR"/>
    <property type="match status" value="1"/>
</dbReference>
<dbReference type="PANTHER" id="PTHR21421:SF29">
    <property type="entry name" value="GUSTATORY RECEPTOR 5A FOR TREHALOSE-RELATED"/>
    <property type="match status" value="1"/>
</dbReference>
<evidence type="ECO:0000313" key="9">
    <source>
        <dbReference type="EMBL" id="GIY63055.1"/>
    </source>
</evidence>
<dbReference type="Proteomes" id="UP001054837">
    <property type="component" value="Unassembled WGS sequence"/>
</dbReference>
<dbReference type="EMBL" id="BPLQ01012161">
    <property type="protein sequence ID" value="GIY63055.1"/>
    <property type="molecule type" value="Genomic_DNA"/>
</dbReference>
<evidence type="ECO:0000256" key="5">
    <source>
        <dbReference type="ARBA" id="ARBA00022989"/>
    </source>
</evidence>
<evidence type="ECO:0000256" key="7">
    <source>
        <dbReference type="ARBA" id="ARBA00023170"/>
    </source>
</evidence>
<reference evidence="9 10" key="1">
    <citation type="submission" date="2021-06" db="EMBL/GenBank/DDBJ databases">
        <title>Caerostris darwini draft genome.</title>
        <authorList>
            <person name="Kono N."/>
            <person name="Arakawa K."/>
        </authorList>
    </citation>
    <scope>NUCLEOTIDE SEQUENCE [LARGE SCALE GENOMIC DNA]</scope>
</reference>
<dbReference type="Pfam" id="PF06151">
    <property type="entry name" value="Trehalose_recp"/>
    <property type="match status" value="1"/>
</dbReference>
<comment type="caution">
    <text evidence="9">The sequence shown here is derived from an EMBL/GenBank/DDBJ whole genome shotgun (WGS) entry which is preliminary data.</text>
</comment>
<evidence type="ECO:0000256" key="4">
    <source>
        <dbReference type="ARBA" id="ARBA00022692"/>
    </source>
</evidence>
<comment type="subcellular location">
    <subcellularLocation>
        <location evidence="1">Cell membrane</location>
        <topology evidence="1">Multi-pass membrane protein</topology>
    </subcellularLocation>
</comment>
<name>A0AAV4UYK9_9ARAC</name>
<dbReference type="GO" id="GO:0005886">
    <property type="term" value="C:plasma membrane"/>
    <property type="evidence" value="ECO:0007669"/>
    <property type="project" value="UniProtKB-SubCell"/>
</dbReference>
<feature type="transmembrane region" description="Helical" evidence="8">
    <location>
        <begin position="73"/>
        <end position="93"/>
    </location>
</feature>
<keyword evidence="6 8" id="KW-0472">Membrane</keyword>